<dbReference type="CDD" id="cd03293">
    <property type="entry name" value="ABC_NrtD_SsuB_transporters"/>
    <property type="match status" value="1"/>
</dbReference>
<gene>
    <name evidence="5" type="ORF">FAK_31590</name>
</gene>
<keyword evidence="1" id="KW-0813">Transport</keyword>
<dbReference type="PANTHER" id="PTHR42788:SF13">
    <property type="entry name" value="ALIPHATIC SULFONATES IMPORT ATP-BINDING PROTEIN SSUB"/>
    <property type="match status" value="1"/>
</dbReference>
<evidence type="ECO:0000256" key="3">
    <source>
        <dbReference type="ARBA" id="ARBA00022840"/>
    </source>
</evidence>
<dbReference type="InterPro" id="IPR027417">
    <property type="entry name" value="P-loop_NTPase"/>
</dbReference>
<proteinExistence type="predicted"/>
<dbReference type="EMBL" id="AP028679">
    <property type="protein sequence ID" value="BEQ16093.1"/>
    <property type="molecule type" value="Genomic_DNA"/>
</dbReference>
<organism evidence="5 6">
    <name type="scientific">Desulfoferula mesophila</name>
    <dbReference type="NCBI Taxonomy" id="3058419"/>
    <lineage>
        <taxon>Bacteria</taxon>
        <taxon>Pseudomonadati</taxon>
        <taxon>Thermodesulfobacteriota</taxon>
        <taxon>Desulfarculia</taxon>
        <taxon>Desulfarculales</taxon>
        <taxon>Desulfarculaceae</taxon>
        <taxon>Desulfoferula</taxon>
    </lineage>
</organism>
<dbReference type="InterPro" id="IPR050166">
    <property type="entry name" value="ABC_transporter_ATP-bind"/>
</dbReference>
<dbReference type="SUPFAM" id="SSF52540">
    <property type="entry name" value="P-loop containing nucleoside triphosphate hydrolases"/>
    <property type="match status" value="1"/>
</dbReference>
<keyword evidence="2" id="KW-0547">Nucleotide-binding</keyword>
<protein>
    <submittedName>
        <fullName evidence="5">ABC transporter ATP-binding protein</fullName>
    </submittedName>
</protein>
<dbReference type="Gene3D" id="3.40.50.300">
    <property type="entry name" value="P-loop containing nucleotide triphosphate hydrolases"/>
    <property type="match status" value="1"/>
</dbReference>
<dbReference type="KEGG" id="dmp:FAK_31590"/>
<dbReference type="GO" id="GO:0005524">
    <property type="term" value="F:ATP binding"/>
    <property type="evidence" value="ECO:0007669"/>
    <property type="project" value="UniProtKB-KW"/>
</dbReference>
<evidence type="ECO:0000313" key="6">
    <source>
        <dbReference type="Proteomes" id="UP001366166"/>
    </source>
</evidence>
<dbReference type="Pfam" id="PF00005">
    <property type="entry name" value="ABC_tran"/>
    <property type="match status" value="1"/>
</dbReference>
<feature type="domain" description="ABC transporter" evidence="4">
    <location>
        <begin position="24"/>
        <end position="260"/>
    </location>
</feature>
<keyword evidence="3 5" id="KW-0067">ATP-binding</keyword>
<dbReference type="InterPro" id="IPR003593">
    <property type="entry name" value="AAA+_ATPase"/>
</dbReference>
<dbReference type="InterPro" id="IPR003439">
    <property type="entry name" value="ABC_transporter-like_ATP-bd"/>
</dbReference>
<reference evidence="6" key="1">
    <citation type="journal article" date="2023" name="Arch. Microbiol.">
        <title>Desulfoferula mesophilus gen. nov. sp. nov., a mesophilic sulfate-reducing bacterium isolated from a brackish lake sediment.</title>
        <authorList>
            <person name="Watanabe T."/>
            <person name="Yabe T."/>
            <person name="Tsuji J.M."/>
            <person name="Fukui M."/>
        </authorList>
    </citation>
    <scope>NUCLEOTIDE SEQUENCE [LARGE SCALE GENOMIC DNA]</scope>
    <source>
        <strain evidence="6">12FAK</strain>
    </source>
</reference>
<dbReference type="PANTHER" id="PTHR42788">
    <property type="entry name" value="TAURINE IMPORT ATP-BINDING PROTEIN-RELATED"/>
    <property type="match status" value="1"/>
</dbReference>
<dbReference type="AlphaFoldDB" id="A0AAU9F1J0"/>
<sequence>MNTGETQTAPPAPVCRAADGAMSIRKAGKIYDPEGVHVEALKDCSLEIGAGEFVAIVGPSGCGKSTLLNTIAGFDGLTSGEILLDGEPLATPEKDPSPGPDRVVVFQHGALFPWKTVLENVTYGPVVQGVMSEEEANKRAQEMLSRVGLNDIETSYPGQLSSGMQRRVEIIRALINNPKVLLLDEPFRAMDTVTKSASHQYLLELYDATGKTIFFITHDLEEAIFLADKVLVMTTRPGFIKKTLQVNLPRPRQYSMLASEEFLSLKAQLVEAVHEEAVKAFEAGEREMA</sequence>
<dbReference type="Proteomes" id="UP001366166">
    <property type="component" value="Chromosome"/>
</dbReference>
<evidence type="ECO:0000256" key="2">
    <source>
        <dbReference type="ARBA" id="ARBA00022741"/>
    </source>
</evidence>
<dbReference type="RefSeq" id="WP_434062359.1">
    <property type="nucleotide sequence ID" value="NZ_AP028679.1"/>
</dbReference>
<dbReference type="PROSITE" id="PS50893">
    <property type="entry name" value="ABC_TRANSPORTER_2"/>
    <property type="match status" value="1"/>
</dbReference>
<dbReference type="GO" id="GO:0016887">
    <property type="term" value="F:ATP hydrolysis activity"/>
    <property type="evidence" value="ECO:0007669"/>
    <property type="project" value="InterPro"/>
</dbReference>
<name>A0AAU9F1J0_9BACT</name>
<dbReference type="PROSITE" id="PS00211">
    <property type="entry name" value="ABC_TRANSPORTER_1"/>
    <property type="match status" value="1"/>
</dbReference>
<evidence type="ECO:0000256" key="1">
    <source>
        <dbReference type="ARBA" id="ARBA00022448"/>
    </source>
</evidence>
<keyword evidence="6" id="KW-1185">Reference proteome</keyword>
<accession>A0AAU9F1J0</accession>
<dbReference type="SMART" id="SM00382">
    <property type="entry name" value="AAA"/>
    <property type="match status" value="1"/>
</dbReference>
<evidence type="ECO:0000259" key="4">
    <source>
        <dbReference type="PROSITE" id="PS50893"/>
    </source>
</evidence>
<evidence type="ECO:0000313" key="5">
    <source>
        <dbReference type="EMBL" id="BEQ16093.1"/>
    </source>
</evidence>
<dbReference type="InterPro" id="IPR017871">
    <property type="entry name" value="ABC_transporter-like_CS"/>
</dbReference>